<accession>A0ACB7RQ23</accession>
<gene>
    <name evidence="1" type="ORF">HPB50_018943</name>
</gene>
<dbReference type="Proteomes" id="UP000821845">
    <property type="component" value="Chromosome 8"/>
</dbReference>
<organism evidence="1 2">
    <name type="scientific">Hyalomma asiaticum</name>
    <name type="common">Tick</name>
    <dbReference type="NCBI Taxonomy" id="266040"/>
    <lineage>
        <taxon>Eukaryota</taxon>
        <taxon>Metazoa</taxon>
        <taxon>Ecdysozoa</taxon>
        <taxon>Arthropoda</taxon>
        <taxon>Chelicerata</taxon>
        <taxon>Arachnida</taxon>
        <taxon>Acari</taxon>
        <taxon>Parasitiformes</taxon>
        <taxon>Ixodida</taxon>
        <taxon>Ixodoidea</taxon>
        <taxon>Ixodidae</taxon>
        <taxon>Hyalomminae</taxon>
        <taxon>Hyalomma</taxon>
    </lineage>
</organism>
<sequence length="653" mass="73523">MSGTPNTAVVLLVGAACYGSRVLLDRFALWAYPWCDHPTQCYDYVQELDASLDRSVDPCDNLYEHVCAHWPRRYPAFLNNLHLVQLRTTSFLLHELERPAPQHPSLAVRQVVSAYQACRKAFDEQREDIQVLFDVLGKFNVTWPALTLPDNFDVIEYLLGLSLDYNLETPMLLTLEPYLRTDRRYGLSLYIKLAEKSETFAPSKIAACLPLVAPSLTRDTASILGEIIYFVYLDLAYHIEAFIGIADAFRTYTTIEVLADEVKEQVPLDALLNAINKHLPSHKSVQKDEEVLVYKNTGPVLNEMLRSSKRAQYVDLVLFSGWNLVAGKNIGMSSSFLSCMSGKSPLGTSFLAAMRCIKAANEVAGYALARFFVDSAEQSQAMHDTTDTWYAVRDATRRNFATLSWMDQSTAKGAMGHSLPFFRWYVKSRKQWSDKYKRLIREDASVPVYREDIQLSSIDVNAFYLPLFHIMAILPAIMAAPFVPPGATQAFTYGSMGKILGHELTHAFDPSLSTRTRTGHVATWWSQQSFDNFLDRQRCVASQLANYTDSEFLAFNALSEAFADTAGAEKARLAYASLTAPRGLLGYSAEQLFFVAGCFEFCAKDPYSWQSEDMYPPYSLRCNMPVANQKRFAEAFRCPAGAALNPPMRCTFH</sequence>
<protein>
    <submittedName>
        <fullName evidence="1">Uncharacterized protein</fullName>
    </submittedName>
</protein>
<comment type="caution">
    <text evidence="1">The sequence shown here is derived from an EMBL/GenBank/DDBJ whole genome shotgun (WGS) entry which is preliminary data.</text>
</comment>
<proteinExistence type="predicted"/>
<reference evidence="1" key="1">
    <citation type="submission" date="2020-05" db="EMBL/GenBank/DDBJ databases">
        <title>Large-scale comparative analyses of tick genomes elucidate their genetic diversity and vector capacities.</title>
        <authorList>
            <person name="Jia N."/>
            <person name="Wang J."/>
            <person name="Shi W."/>
            <person name="Du L."/>
            <person name="Sun Y."/>
            <person name="Zhan W."/>
            <person name="Jiang J."/>
            <person name="Wang Q."/>
            <person name="Zhang B."/>
            <person name="Ji P."/>
            <person name="Sakyi L.B."/>
            <person name="Cui X."/>
            <person name="Yuan T."/>
            <person name="Jiang B."/>
            <person name="Yang W."/>
            <person name="Lam T.T.-Y."/>
            <person name="Chang Q."/>
            <person name="Ding S."/>
            <person name="Wang X."/>
            <person name="Zhu J."/>
            <person name="Ruan X."/>
            <person name="Zhao L."/>
            <person name="Wei J."/>
            <person name="Que T."/>
            <person name="Du C."/>
            <person name="Cheng J."/>
            <person name="Dai P."/>
            <person name="Han X."/>
            <person name="Huang E."/>
            <person name="Gao Y."/>
            <person name="Liu J."/>
            <person name="Shao H."/>
            <person name="Ye R."/>
            <person name="Li L."/>
            <person name="Wei W."/>
            <person name="Wang X."/>
            <person name="Wang C."/>
            <person name="Yang T."/>
            <person name="Huo Q."/>
            <person name="Li W."/>
            <person name="Guo W."/>
            <person name="Chen H."/>
            <person name="Zhou L."/>
            <person name="Ni X."/>
            <person name="Tian J."/>
            <person name="Zhou Y."/>
            <person name="Sheng Y."/>
            <person name="Liu T."/>
            <person name="Pan Y."/>
            <person name="Xia L."/>
            <person name="Li J."/>
            <person name="Zhao F."/>
            <person name="Cao W."/>
        </authorList>
    </citation>
    <scope>NUCLEOTIDE SEQUENCE</scope>
    <source>
        <strain evidence="1">Hyas-2018</strain>
    </source>
</reference>
<evidence type="ECO:0000313" key="1">
    <source>
        <dbReference type="EMBL" id="KAH6924480.1"/>
    </source>
</evidence>
<name>A0ACB7RQ23_HYAAI</name>
<evidence type="ECO:0000313" key="2">
    <source>
        <dbReference type="Proteomes" id="UP000821845"/>
    </source>
</evidence>
<keyword evidence="2" id="KW-1185">Reference proteome</keyword>
<dbReference type="EMBL" id="CM023488">
    <property type="protein sequence ID" value="KAH6924480.1"/>
    <property type="molecule type" value="Genomic_DNA"/>
</dbReference>